<reference evidence="2 3" key="1">
    <citation type="submission" date="2016-10" db="EMBL/GenBank/DDBJ databases">
        <authorList>
            <person name="de Groot N.N."/>
        </authorList>
    </citation>
    <scope>NUCLEOTIDE SEQUENCE [LARGE SCALE GENOMIC DNA]</scope>
    <source>
        <strain evidence="2 3">DSM 21228</strain>
    </source>
</reference>
<dbReference type="Gene3D" id="3.40.50.1010">
    <property type="entry name" value="5'-nuclease"/>
    <property type="match status" value="1"/>
</dbReference>
<dbReference type="InterPro" id="IPR041705">
    <property type="entry name" value="PIN_Sll0205"/>
</dbReference>
<proteinExistence type="predicted"/>
<dbReference type="EMBL" id="FNQP01000002">
    <property type="protein sequence ID" value="SDZ86440.1"/>
    <property type="molecule type" value="Genomic_DNA"/>
</dbReference>
<dbReference type="CDD" id="cd09872">
    <property type="entry name" value="PIN_Sll0205-like"/>
    <property type="match status" value="1"/>
</dbReference>
<sequence length="134" mass="15130">MRALLDTHTLLWVVDSPDKLPATVTAICEDENNALFISIASFWELAIKMSLGKIELGDNALVHLKTWCDDNAVQLLPISLSHCQQVQILPFHHRDPFDRLLIAQALCDQLVLLSADEHFADYGVEVIWKHSKDT</sequence>
<dbReference type="PANTHER" id="PTHR36173">
    <property type="entry name" value="RIBONUCLEASE VAPC16-RELATED"/>
    <property type="match status" value="1"/>
</dbReference>
<dbReference type="InterPro" id="IPR002716">
    <property type="entry name" value="PIN_dom"/>
</dbReference>
<feature type="domain" description="PIN" evidence="1">
    <location>
        <begin position="4"/>
        <end position="123"/>
    </location>
</feature>
<dbReference type="InterPro" id="IPR052919">
    <property type="entry name" value="TA_system_RNase"/>
</dbReference>
<name>A0A1H3WHM1_9GAMM</name>
<evidence type="ECO:0000313" key="3">
    <source>
        <dbReference type="Proteomes" id="UP000199397"/>
    </source>
</evidence>
<dbReference type="SUPFAM" id="SSF88723">
    <property type="entry name" value="PIN domain-like"/>
    <property type="match status" value="1"/>
</dbReference>
<dbReference type="PANTHER" id="PTHR36173:SF2">
    <property type="entry name" value="RIBONUCLEASE VAPC16"/>
    <property type="match status" value="1"/>
</dbReference>
<keyword evidence="3" id="KW-1185">Reference proteome</keyword>
<dbReference type="Proteomes" id="UP000199397">
    <property type="component" value="Unassembled WGS sequence"/>
</dbReference>
<accession>A0A1H3WHM1</accession>
<dbReference type="RefSeq" id="WP_093064949.1">
    <property type="nucleotide sequence ID" value="NZ_FNQP01000002.1"/>
</dbReference>
<dbReference type="OrthoDB" id="9798990at2"/>
<organism evidence="2 3">
    <name type="scientific">Thiothrix caldifontis</name>
    <dbReference type="NCBI Taxonomy" id="525918"/>
    <lineage>
        <taxon>Bacteria</taxon>
        <taxon>Pseudomonadati</taxon>
        <taxon>Pseudomonadota</taxon>
        <taxon>Gammaproteobacteria</taxon>
        <taxon>Thiotrichales</taxon>
        <taxon>Thiotrichaceae</taxon>
        <taxon>Thiothrix</taxon>
    </lineage>
</organism>
<gene>
    <name evidence="2" type="ORF">SAMN05660964_00446</name>
</gene>
<dbReference type="Pfam" id="PF01850">
    <property type="entry name" value="PIN"/>
    <property type="match status" value="1"/>
</dbReference>
<evidence type="ECO:0000313" key="2">
    <source>
        <dbReference type="EMBL" id="SDZ86440.1"/>
    </source>
</evidence>
<dbReference type="STRING" id="525918.SAMN05660964_00446"/>
<dbReference type="AlphaFoldDB" id="A0A1H3WHM1"/>
<protein>
    <submittedName>
        <fullName evidence="2">PIN domain nuclease, a component of toxin-antitoxin system (PIN domain)</fullName>
    </submittedName>
</protein>
<evidence type="ECO:0000259" key="1">
    <source>
        <dbReference type="Pfam" id="PF01850"/>
    </source>
</evidence>
<dbReference type="InterPro" id="IPR029060">
    <property type="entry name" value="PIN-like_dom_sf"/>
</dbReference>